<protein>
    <submittedName>
        <fullName evidence="1">Uncharacterized protein</fullName>
    </submittedName>
</protein>
<reference evidence="1" key="1">
    <citation type="journal article" date="2019" name="PLoS Negl. Trop. Dis.">
        <title>Revisiting the worldwide diversity of Leptospira species in the environment.</title>
        <authorList>
            <person name="Vincent A.T."/>
            <person name="Schiettekatte O."/>
            <person name="Bourhy P."/>
            <person name="Veyrier F.J."/>
            <person name="Picardeau M."/>
        </authorList>
    </citation>
    <scope>NUCLEOTIDE SEQUENCE [LARGE SCALE GENOMIC DNA]</scope>
    <source>
        <strain evidence="1">SSW15</strain>
    </source>
</reference>
<name>A0A4R9GIQ9_9LEPT</name>
<evidence type="ECO:0000313" key="2">
    <source>
        <dbReference type="Proteomes" id="UP000298458"/>
    </source>
</evidence>
<accession>A0A4R9GIQ9</accession>
<dbReference type="EMBL" id="RQET01000004">
    <property type="protein sequence ID" value="TGK12630.1"/>
    <property type="molecule type" value="Genomic_DNA"/>
</dbReference>
<keyword evidence="2" id="KW-1185">Reference proteome</keyword>
<gene>
    <name evidence="1" type="ORF">EHO60_09650</name>
</gene>
<organism evidence="1 2">
    <name type="scientific">Leptospira fletcheri</name>
    <dbReference type="NCBI Taxonomy" id="2484981"/>
    <lineage>
        <taxon>Bacteria</taxon>
        <taxon>Pseudomonadati</taxon>
        <taxon>Spirochaetota</taxon>
        <taxon>Spirochaetia</taxon>
        <taxon>Leptospirales</taxon>
        <taxon>Leptospiraceae</taxon>
        <taxon>Leptospira</taxon>
    </lineage>
</organism>
<proteinExistence type="predicted"/>
<sequence length="1306" mass="141507">MKIGKKSLAIPGDERSVSGRGSKYLLIFSLISVLSTACSHAGTDKSGISQFSDGTTTYTGVSLFTFLNPFPVVKSFFTNLDPVAFNVALGNSLARAPQPDNLGTLRAAEAMMLQSRPAMQTLASGGADLINKLQTNNANAYSALQPLMEKIRNYPSPVVRNLVPISAQALLDEYNTNTNLQIQQSITSTANTLQKQTTVNFLKKAEDFLYKALTANANFRSGVQGLLDGFFAPSVLSDPTHSLKNGFINIVYGVGDMMNFQAGFMNQTTPATTLKQLILNLNNYFTVAVAGQPTVYSSKAAYNAPGGTLHSSELGVVLTDFFQVIRDLVVPAKNPALGASYTGFDFLKDSATNLNSLGFPTSLLSSVSSSGAGPIEQSLGNLIRVDGNGLDRAYNANSYTVSALETLFLILYLADNYGYTWDPTTTTNDWITGMTGGEITLGDGLFAMMSVISSSDSFNFKNISEQSRTSNNVYRDGSVYLIGMNSRVLSLMEDASRGATQVPSTNPIDLSASAGSYDKVFNKTLPWMLDWLVKVTYKGYGPYYNVNRRDAGGNYLSPDGSIARYSNLAENHYQPSWKTHRYDIQLNPNATNKCISMGGYSNSSPALSCDWVTHSNHVTYSPAAPYNTWTCTYPNTYPTPPAGNYTCTNPDPAAGAGQYTIPEIAKTDAQRAVSSDEEAFYKNLQWLLYEKRFVVVLPVRAKLAATVAFAEALFVTAVGNGLVGMLNLAPNCGPLATASSGTCGNYNGQWKSTTGNSPDSTKMLKVYSTTKQDLQYFSSVPGDSAMLVEGWGYGADGTGVPASSGNMGPTVVYSALWSLLVPQPTISYGLIPPVISQNGYVLQMLGFLPPASTDTSSSINTTSTSPAPVTPDLFNANDTVYWPYRNRFTPFVAALAKSVLDKVSGQTTATPVNPVSILSRLAELLSRPYAFYGPDTTNGSVPNPSPPSIYQIRTNGIAYGIRNPGGGVSDYQPDDTYRSFISILIENTRRFQDGMLNLISKTRLVSGLSQFLAQLGDASHADAFALISPALESIMGETLLVSECAGATDDPSFQTNCPTKFDIQGGVLYWFRDHIVEYPNPQLFCNPDPTVVCGGGSTYYATRSTNIYDPTWSDVDNFASNVRDYMSSASGWSVVKSLDFLLDLLINIQPSFTDIQNTLDVAASLFIHPNHTGTYTVTNLLTQSLPPMLNAIAPYGKNLYGTGYYLAVQGAFFSYLEANAFMDSHYAVKDLFQDFENLLNSQLIQTQAYDNTSFLYSAGTLIGDLADIYQNGRKFSPVGDYFYDNWNTGQPTSTYFDDLNVMFSVR</sequence>
<comment type="caution">
    <text evidence="1">The sequence shown here is derived from an EMBL/GenBank/DDBJ whole genome shotgun (WGS) entry which is preliminary data.</text>
</comment>
<evidence type="ECO:0000313" key="1">
    <source>
        <dbReference type="EMBL" id="TGK12630.1"/>
    </source>
</evidence>
<dbReference type="Proteomes" id="UP000298458">
    <property type="component" value="Unassembled WGS sequence"/>
</dbReference>
<dbReference type="OrthoDB" id="339749at2"/>